<dbReference type="InterPro" id="IPR013563">
    <property type="entry name" value="Oligopep_ABC_C"/>
</dbReference>
<evidence type="ECO:0000313" key="11">
    <source>
        <dbReference type="EMBL" id="CAB4932690.1"/>
    </source>
</evidence>
<evidence type="ECO:0000259" key="7">
    <source>
        <dbReference type="PROSITE" id="PS50893"/>
    </source>
</evidence>
<name>A0A6J6U0K7_9ZZZZ</name>
<dbReference type="Pfam" id="PF00005">
    <property type="entry name" value="ABC_tran"/>
    <property type="match status" value="1"/>
</dbReference>
<keyword evidence="3" id="KW-1003">Cell membrane</keyword>
<evidence type="ECO:0000313" key="12">
    <source>
        <dbReference type="EMBL" id="CAB5063187.1"/>
    </source>
</evidence>
<dbReference type="EMBL" id="CAEZWT010000018">
    <property type="protein sequence ID" value="CAB4664992.1"/>
    <property type="molecule type" value="Genomic_DNA"/>
</dbReference>
<keyword evidence="4" id="KW-0547">Nucleotide-binding</keyword>
<dbReference type="InterPro" id="IPR050388">
    <property type="entry name" value="ABC_Ni/Peptide_Import"/>
</dbReference>
<accession>A0A6J6U0K7</accession>
<gene>
    <name evidence="8" type="ORF">UFOPK2289_00788</name>
    <name evidence="9" type="ORF">UFOPK2822_00878</name>
    <name evidence="10" type="ORF">UFOPK3346_00183</name>
    <name evidence="11" type="ORF">UFOPK3670_01394</name>
    <name evidence="12" type="ORF">UFOPK4308_01294</name>
</gene>
<dbReference type="FunFam" id="3.40.50.300:FF:000016">
    <property type="entry name" value="Oligopeptide ABC transporter ATP-binding component"/>
    <property type="match status" value="1"/>
</dbReference>
<dbReference type="GO" id="GO:0015833">
    <property type="term" value="P:peptide transport"/>
    <property type="evidence" value="ECO:0007669"/>
    <property type="project" value="InterPro"/>
</dbReference>
<evidence type="ECO:0000313" key="9">
    <source>
        <dbReference type="EMBL" id="CAB4752167.1"/>
    </source>
</evidence>
<dbReference type="CDD" id="cd03257">
    <property type="entry name" value="ABC_NikE_OppD_transporters"/>
    <property type="match status" value="1"/>
</dbReference>
<dbReference type="SMART" id="SM00382">
    <property type="entry name" value="AAA"/>
    <property type="match status" value="1"/>
</dbReference>
<keyword evidence="2" id="KW-0813">Transport</keyword>
<reference evidence="9" key="1">
    <citation type="submission" date="2020-05" db="EMBL/GenBank/DDBJ databases">
        <authorList>
            <person name="Chiriac C."/>
            <person name="Salcher M."/>
            <person name="Ghai R."/>
            <person name="Kavagutti S V."/>
        </authorList>
    </citation>
    <scope>NUCLEOTIDE SEQUENCE</scope>
</reference>
<proteinExistence type="predicted"/>
<evidence type="ECO:0000313" key="8">
    <source>
        <dbReference type="EMBL" id="CAB4664992.1"/>
    </source>
</evidence>
<sequence>MSTPLIRVEDLSVEIKTGRGLLKAIRGVSFEVGAGDSIGIVGESGSGKSITLKAILGLLPNNAQVTAGKIFIKGVDASTLNKKARRALISETAGMVFQDAIAALNPVISVGAQIAEVPRFRLGQSKSEARATALKLMQQVGISDGEERFDLYPHQLSGGLRQRIAIAIALSSNPQVLFCDEPTTALDVTIQAQVLRLLLELRRDSGLGLVFVTHDLAVVNEICDSIKVMYAGKFVEIGGVDDTFNRPTHPYTYSLLKAAPDPEAVVSRLFTIGGEAPNLTLPVLGCPFAPRCFTAVAECGTSEPELRAVENSQSACFNSHEHKSWRAAEQKSGAL</sequence>
<dbReference type="PANTHER" id="PTHR43297:SF2">
    <property type="entry name" value="DIPEPTIDE TRANSPORT ATP-BINDING PROTEIN DPPD"/>
    <property type="match status" value="1"/>
</dbReference>
<dbReference type="EMBL" id="CAFBMV010000015">
    <property type="protein sequence ID" value="CAB4932690.1"/>
    <property type="molecule type" value="Genomic_DNA"/>
</dbReference>
<dbReference type="GO" id="GO:0005886">
    <property type="term" value="C:plasma membrane"/>
    <property type="evidence" value="ECO:0007669"/>
    <property type="project" value="UniProtKB-SubCell"/>
</dbReference>
<dbReference type="InterPro" id="IPR003439">
    <property type="entry name" value="ABC_transporter-like_ATP-bd"/>
</dbReference>
<dbReference type="EMBL" id="CAEZZC010000011">
    <property type="protein sequence ID" value="CAB4752167.1"/>
    <property type="molecule type" value="Genomic_DNA"/>
</dbReference>
<dbReference type="PROSITE" id="PS50893">
    <property type="entry name" value="ABC_TRANSPORTER_2"/>
    <property type="match status" value="1"/>
</dbReference>
<organism evidence="9">
    <name type="scientific">freshwater metagenome</name>
    <dbReference type="NCBI Taxonomy" id="449393"/>
    <lineage>
        <taxon>unclassified sequences</taxon>
        <taxon>metagenomes</taxon>
        <taxon>ecological metagenomes</taxon>
    </lineage>
</organism>
<protein>
    <submittedName>
        <fullName evidence="9">Unannotated protein</fullName>
    </submittedName>
</protein>
<evidence type="ECO:0000256" key="1">
    <source>
        <dbReference type="ARBA" id="ARBA00004202"/>
    </source>
</evidence>
<evidence type="ECO:0000256" key="4">
    <source>
        <dbReference type="ARBA" id="ARBA00022741"/>
    </source>
</evidence>
<evidence type="ECO:0000313" key="10">
    <source>
        <dbReference type="EMBL" id="CAB4856324.1"/>
    </source>
</evidence>
<dbReference type="Pfam" id="PF08352">
    <property type="entry name" value="oligo_HPY"/>
    <property type="match status" value="1"/>
</dbReference>
<dbReference type="EMBL" id="CAFBLE010000001">
    <property type="protein sequence ID" value="CAB4856324.1"/>
    <property type="molecule type" value="Genomic_DNA"/>
</dbReference>
<dbReference type="NCBIfam" id="TIGR01727">
    <property type="entry name" value="oligo_HPY"/>
    <property type="match status" value="1"/>
</dbReference>
<dbReference type="InterPro" id="IPR003593">
    <property type="entry name" value="AAA+_ATPase"/>
</dbReference>
<dbReference type="InterPro" id="IPR027417">
    <property type="entry name" value="P-loop_NTPase"/>
</dbReference>
<dbReference type="GO" id="GO:0005524">
    <property type="term" value="F:ATP binding"/>
    <property type="evidence" value="ECO:0007669"/>
    <property type="project" value="UniProtKB-KW"/>
</dbReference>
<dbReference type="GO" id="GO:0016887">
    <property type="term" value="F:ATP hydrolysis activity"/>
    <property type="evidence" value="ECO:0007669"/>
    <property type="project" value="InterPro"/>
</dbReference>
<evidence type="ECO:0000256" key="5">
    <source>
        <dbReference type="ARBA" id="ARBA00022840"/>
    </source>
</evidence>
<evidence type="ECO:0000256" key="6">
    <source>
        <dbReference type="ARBA" id="ARBA00023136"/>
    </source>
</evidence>
<evidence type="ECO:0000256" key="3">
    <source>
        <dbReference type="ARBA" id="ARBA00022475"/>
    </source>
</evidence>
<dbReference type="AlphaFoldDB" id="A0A6J6U0K7"/>
<dbReference type="SUPFAM" id="SSF52540">
    <property type="entry name" value="P-loop containing nucleoside triphosphate hydrolases"/>
    <property type="match status" value="1"/>
</dbReference>
<comment type="subcellular location">
    <subcellularLocation>
        <location evidence="1">Cell membrane</location>
        <topology evidence="1">Peripheral membrane protein</topology>
    </subcellularLocation>
</comment>
<evidence type="ECO:0000256" key="2">
    <source>
        <dbReference type="ARBA" id="ARBA00022448"/>
    </source>
</evidence>
<dbReference type="PANTHER" id="PTHR43297">
    <property type="entry name" value="OLIGOPEPTIDE TRANSPORT ATP-BINDING PROTEIN APPD"/>
    <property type="match status" value="1"/>
</dbReference>
<keyword evidence="5" id="KW-0067">ATP-binding</keyword>
<dbReference type="EMBL" id="CAFBQL010000010">
    <property type="protein sequence ID" value="CAB5063187.1"/>
    <property type="molecule type" value="Genomic_DNA"/>
</dbReference>
<keyword evidence="6" id="KW-0472">Membrane</keyword>
<dbReference type="Gene3D" id="3.40.50.300">
    <property type="entry name" value="P-loop containing nucleotide triphosphate hydrolases"/>
    <property type="match status" value="1"/>
</dbReference>
<feature type="domain" description="ABC transporter" evidence="7">
    <location>
        <begin position="6"/>
        <end position="256"/>
    </location>
</feature>